<dbReference type="EMBL" id="BMAT01008075">
    <property type="protein sequence ID" value="GFR77342.1"/>
    <property type="molecule type" value="Genomic_DNA"/>
</dbReference>
<organism evidence="1 2">
    <name type="scientific">Elysia marginata</name>
    <dbReference type="NCBI Taxonomy" id="1093978"/>
    <lineage>
        <taxon>Eukaryota</taxon>
        <taxon>Metazoa</taxon>
        <taxon>Spiralia</taxon>
        <taxon>Lophotrochozoa</taxon>
        <taxon>Mollusca</taxon>
        <taxon>Gastropoda</taxon>
        <taxon>Heterobranchia</taxon>
        <taxon>Euthyneura</taxon>
        <taxon>Panpulmonata</taxon>
        <taxon>Sacoglossa</taxon>
        <taxon>Placobranchoidea</taxon>
        <taxon>Plakobranchidae</taxon>
        <taxon>Elysia</taxon>
    </lineage>
</organism>
<dbReference type="AlphaFoldDB" id="A0AAV4FVR5"/>
<protein>
    <recommendedName>
        <fullName evidence="3">Origin recognition complex subunit 1</fullName>
    </recommendedName>
</protein>
<dbReference type="Proteomes" id="UP000762676">
    <property type="component" value="Unassembled WGS sequence"/>
</dbReference>
<name>A0AAV4FVR5_9GAST</name>
<evidence type="ECO:0000313" key="2">
    <source>
        <dbReference type="Proteomes" id="UP000762676"/>
    </source>
</evidence>
<proteinExistence type="predicted"/>
<sequence length="249" mass="27986">MSNHLLRGVLLIDEVNDLYATDTRYIVSLGCLLMAFDKTKRAVTVYVMIKSPQVLKAVDECLTGRSAFHKTFDFADAGPLHSNRLVTRQASMDLSVDFKFNNGLHPLGPEVFPAVCREQRALLQSLCATNNINKSNNSGDPMGSRRTPWWERLSAFYDLCFARGGRSEEEEESEWKVRVLLRSGGSAGCSAAEEEGKAFDVVLNVDKIDNPVAFIQPNWDVYCDETTLDVSRYRSLSALEHRIKRFAPK</sequence>
<gene>
    <name evidence="1" type="ORF">ElyMa_003965500</name>
</gene>
<reference evidence="1 2" key="1">
    <citation type="journal article" date="2021" name="Elife">
        <title>Chloroplast acquisition without the gene transfer in kleptoplastic sea slugs, Plakobranchus ocellatus.</title>
        <authorList>
            <person name="Maeda T."/>
            <person name="Takahashi S."/>
            <person name="Yoshida T."/>
            <person name="Shimamura S."/>
            <person name="Takaki Y."/>
            <person name="Nagai Y."/>
            <person name="Toyoda A."/>
            <person name="Suzuki Y."/>
            <person name="Arimoto A."/>
            <person name="Ishii H."/>
            <person name="Satoh N."/>
            <person name="Nishiyama T."/>
            <person name="Hasebe M."/>
            <person name="Maruyama T."/>
            <person name="Minagawa J."/>
            <person name="Obokata J."/>
            <person name="Shigenobu S."/>
        </authorList>
    </citation>
    <scope>NUCLEOTIDE SEQUENCE [LARGE SCALE GENOMIC DNA]</scope>
</reference>
<comment type="caution">
    <text evidence="1">The sequence shown here is derived from an EMBL/GenBank/DDBJ whole genome shotgun (WGS) entry which is preliminary data.</text>
</comment>
<keyword evidence="2" id="KW-1185">Reference proteome</keyword>
<evidence type="ECO:0000313" key="1">
    <source>
        <dbReference type="EMBL" id="GFR77342.1"/>
    </source>
</evidence>
<accession>A0AAV4FVR5</accession>
<evidence type="ECO:0008006" key="3">
    <source>
        <dbReference type="Google" id="ProtNLM"/>
    </source>
</evidence>